<dbReference type="Gene3D" id="2.60.120.10">
    <property type="entry name" value="Jelly Rolls"/>
    <property type="match status" value="1"/>
</dbReference>
<evidence type="ECO:0000313" key="3">
    <source>
        <dbReference type="Proteomes" id="UP000248021"/>
    </source>
</evidence>
<dbReference type="InterPro" id="IPR010982">
    <property type="entry name" value="Lambda_DNA-bd_dom_sf"/>
</dbReference>
<dbReference type="InterPro" id="IPR011051">
    <property type="entry name" value="RmlC_Cupin_sf"/>
</dbReference>
<accession>A0A2V3UI62</accession>
<dbReference type="SUPFAM" id="SSF51182">
    <property type="entry name" value="RmlC-like cupins"/>
    <property type="match status" value="1"/>
</dbReference>
<dbReference type="SMART" id="SM00530">
    <property type="entry name" value="HTH_XRE"/>
    <property type="match status" value="1"/>
</dbReference>
<dbReference type="AlphaFoldDB" id="A0A2V3UI62"/>
<dbReference type="InterPro" id="IPR050807">
    <property type="entry name" value="TransReg_Diox_bact_type"/>
</dbReference>
<dbReference type="GO" id="GO:0003677">
    <property type="term" value="F:DNA binding"/>
    <property type="evidence" value="ECO:0007669"/>
    <property type="project" value="UniProtKB-KW"/>
</dbReference>
<dbReference type="Pfam" id="PF01381">
    <property type="entry name" value="HTH_3"/>
    <property type="match status" value="1"/>
</dbReference>
<dbReference type="GO" id="GO:0005829">
    <property type="term" value="C:cytosol"/>
    <property type="evidence" value="ECO:0007669"/>
    <property type="project" value="TreeGrafter"/>
</dbReference>
<dbReference type="CDD" id="cd02209">
    <property type="entry name" value="cupin_XRE_C"/>
    <property type="match status" value="1"/>
</dbReference>
<dbReference type="PANTHER" id="PTHR46797:SF1">
    <property type="entry name" value="METHYLPHOSPHONATE SYNTHASE"/>
    <property type="match status" value="1"/>
</dbReference>
<evidence type="ECO:0000256" key="1">
    <source>
        <dbReference type="ARBA" id="ARBA00023125"/>
    </source>
</evidence>
<protein>
    <submittedName>
        <fullName evidence="2">Helix-turn-helix protein</fullName>
    </submittedName>
</protein>
<dbReference type="InterPro" id="IPR014710">
    <property type="entry name" value="RmlC-like_jellyroll"/>
</dbReference>
<organism evidence="2 3">
    <name type="scientific">Chelatococcus asaccharovorans</name>
    <dbReference type="NCBI Taxonomy" id="28210"/>
    <lineage>
        <taxon>Bacteria</taxon>
        <taxon>Pseudomonadati</taxon>
        <taxon>Pseudomonadota</taxon>
        <taxon>Alphaproteobacteria</taxon>
        <taxon>Hyphomicrobiales</taxon>
        <taxon>Chelatococcaceae</taxon>
        <taxon>Chelatococcus</taxon>
    </lineage>
</organism>
<keyword evidence="3" id="KW-1185">Reference proteome</keyword>
<dbReference type="InterPro" id="IPR001387">
    <property type="entry name" value="Cro/C1-type_HTH"/>
</dbReference>
<name>A0A2V3UI62_9HYPH</name>
<dbReference type="SUPFAM" id="SSF47413">
    <property type="entry name" value="lambda repressor-like DNA-binding domains"/>
    <property type="match status" value="1"/>
</dbReference>
<proteinExistence type="predicted"/>
<dbReference type="PANTHER" id="PTHR46797">
    <property type="entry name" value="HTH-TYPE TRANSCRIPTIONAL REGULATOR"/>
    <property type="match status" value="1"/>
</dbReference>
<dbReference type="CDD" id="cd00093">
    <property type="entry name" value="HTH_XRE"/>
    <property type="match status" value="1"/>
</dbReference>
<dbReference type="Proteomes" id="UP000248021">
    <property type="component" value="Unassembled WGS sequence"/>
</dbReference>
<keyword evidence="1" id="KW-0238">DNA-binding</keyword>
<gene>
    <name evidence="2" type="ORF">C7450_101815</name>
</gene>
<dbReference type="RefSeq" id="WP_245449459.1">
    <property type="nucleotide sequence ID" value="NZ_CAKNFM010000006.1"/>
</dbReference>
<dbReference type="EMBL" id="QJJK01000001">
    <property type="protein sequence ID" value="PXW65052.1"/>
    <property type="molecule type" value="Genomic_DNA"/>
</dbReference>
<comment type="caution">
    <text evidence="2">The sequence shown here is derived from an EMBL/GenBank/DDBJ whole genome shotgun (WGS) entry which is preliminary data.</text>
</comment>
<reference evidence="2 3" key="1">
    <citation type="submission" date="2018-05" db="EMBL/GenBank/DDBJ databases">
        <title>Genomic Encyclopedia of Type Strains, Phase IV (KMG-IV): sequencing the most valuable type-strain genomes for metagenomic binning, comparative biology and taxonomic classification.</title>
        <authorList>
            <person name="Goeker M."/>
        </authorList>
    </citation>
    <scope>NUCLEOTIDE SEQUENCE [LARGE SCALE GENOMIC DNA]</scope>
    <source>
        <strain evidence="2 3">DSM 6462</strain>
    </source>
</reference>
<evidence type="ECO:0000313" key="2">
    <source>
        <dbReference type="EMBL" id="PXW65052.1"/>
    </source>
</evidence>
<sequence>MPAALTAQKKARMTQRTPRIGPAIRKERKLHKLTLEQLSAQSGVSKSMLSQIERGEANPTFAVVWSLTQALGIEFSELIGGSGAPPRTGYIEITTKTYTPQIWSADGLCRLKILSSPPLAGRMEWYEVEIEAGGRLESEPHAPGTFEHFTAQSEGFEITCGENAAQLREGETARYPADVSHCISNASNKPARGFLVVLYR</sequence>
<dbReference type="Gene3D" id="1.10.260.40">
    <property type="entry name" value="lambda repressor-like DNA-binding domains"/>
    <property type="match status" value="1"/>
</dbReference>
<dbReference type="GO" id="GO:0003700">
    <property type="term" value="F:DNA-binding transcription factor activity"/>
    <property type="evidence" value="ECO:0007669"/>
    <property type="project" value="TreeGrafter"/>
</dbReference>
<dbReference type="PROSITE" id="PS50943">
    <property type="entry name" value="HTH_CROC1"/>
    <property type="match status" value="1"/>
</dbReference>